<accession>A0A9W8CZG6</accession>
<dbReference type="EMBL" id="JANBOI010000241">
    <property type="protein sequence ID" value="KAJ1732277.1"/>
    <property type="molecule type" value="Genomic_DNA"/>
</dbReference>
<proteinExistence type="predicted"/>
<feature type="compositionally biased region" description="Low complexity" evidence="1">
    <location>
        <begin position="85"/>
        <end position="99"/>
    </location>
</feature>
<feature type="compositionally biased region" description="Polar residues" evidence="1">
    <location>
        <begin position="461"/>
        <end position="471"/>
    </location>
</feature>
<gene>
    <name evidence="2" type="ORF">LPJ61_002124</name>
</gene>
<dbReference type="Proteomes" id="UP001143981">
    <property type="component" value="Unassembled WGS sequence"/>
</dbReference>
<feature type="compositionally biased region" description="Basic and acidic residues" evidence="1">
    <location>
        <begin position="228"/>
        <end position="242"/>
    </location>
</feature>
<feature type="region of interest" description="Disordered" evidence="1">
    <location>
        <begin position="1"/>
        <end position="170"/>
    </location>
</feature>
<evidence type="ECO:0000313" key="3">
    <source>
        <dbReference type="Proteomes" id="UP001143981"/>
    </source>
</evidence>
<dbReference type="AlphaFoldDB" id="A0A9W8CZG6"/>
<feature type="compositionally biased region" description="Polar residues" evidence="1">
    <location>
        <begin position="158"/>
        <end position="170"/>
    </location>
</feature>
<keyword evidence="3" id="KW-1185">Reference proteome</keyword>
<feature type="region of interest" description="Disordered" evidence="1">
    <location>
        <begin position="280"/>
        <end position="307"/>
    </location>
</feature>
<sequence>MLGLSRGGAGGHDGSRTPTSADRLTHRSSWSSDDRASSSNSISSKERQSLWGKLRKHAGLVHTSRSAQLDHHAPPGPLRAGMPLSSSVYYGSSRASLSSQNAGSVHATSRPSLALQHHGSAHTLPRPSTSPHRLDSTFAQSRPSTASTTASGAHVSPRPSTSSAAQPQGWRSSTCAPVIAATPLTATVSAAAAAAAATAATGQDSQERLIQSVSGLERLKLIAALGGDSRDGATKGGDHDPLARGSRTVGMQPSSRPPPFARGSVDVFRGSADVVRESADVARGPAGSQSMELARPAANHSNPDDISADSIRQMLGAYTGKTEVKGKPRLRRLMMLSPNARRDPLPDMQGLECIAEDDEQPATTSDGHASAERREQARRLPRAADAAKRLSDNSGSTASSGDTLCADADSRSPRPRLWASADGTLFPAPKREQQVPVAHRQAADWGMKLDPVVYRNTFFNARPSNDQQQPWSAPGPDTMTRGAMRTAAQPASASAGIGPSSPMASPPLRLRRPSEPGPRPPTNDADAHAYAHELDRLRWTIRILQSRNEMLSELVVRDPMEAVPESVRIHMRTIELENAWLRRELVKRPKNPH</sequence>
<feature type="compositionally biased region" description="Polar residues" evidence="1">
    <location>
        <begin position="100"/>
        <end position="111"/>
    </location>
</feature>
<name>A0A9W8CZG6_9FUNG</name>
<reference evidence="2" key="1">
    <citation type="submission" date="2022-07" db="EMBL/GenBank/DDBJ databases">
        <title>Phylogenomic reconstructions and comparative analyses of Kickxellomycotina fungi.</title>
        <authorList>
            <person name="Reynolds N.K."/>
            <person name="Stajich J.E."/>
            <person name="Barry K."/>
            <person name="Grigoriev I.V."/>
            <person name="Crous P."/>
            <person name="Smith M.E."/>
        </authorList>
    </citation>
    <scope>NUCLEOTIDE SEQUENCE</scope>
    <source>
        <strain evidence="2">BCRC 34381</strain>
    </source>
</reference>
<feature type="compositionally biased region" description="Gly residues" evidence="1">
    <location>
        <begin position="1"/>
        <end position="12"/>
    </location>
</feature>
<feature type="compositionally biased region" description="Low complexity" evidence="1">
    <location>
        <begin position="27"/>
        <end position="43"/>
    </location>
</feature>
<feature type="region of interest" description="Disordered" evidence="1">
    <location>
        <begin position="227"/>
        <end position="265"/>
    </location>
</feature>
<dbReference type="OrthoDB" id="5552175at2759"/>
<feature type="compositionally biased region" description="Low complexity" evidence="1">
    <location>
        <begin position="487"/>
        <end position="508"/>
    </location>
</feature>
<feature type="compositionally biased region" description="Basic and acidic residues" evidence="1">
    <location>
        <begin position="369"/>
        <end position="378"/>
    </location>
</feature>
<protein>
    <submittedName>
        <fullName evidence="2">Uncharacterized protein</fullName>
    </submittedName>
</protein>
<feature type="region of interest" description="Disordered" evidence="1">
    <location>
        <begin position="461"/>
        <end position="526"/>
    </location>
</feature>
<organism evidence="2 3">
    <name type="scientific">Coemansia biformis</name>
    <dbReference type="NCBI Taxonomy" id="1286918"/>
    <lineage>
        <taxon>Eukaryota</taxon>
        <taxon>Fungi</taxon>
        <taxon>Fungi incertae sedis</taxon>
        <taxon>Zoopagomycota</taxon>
        <taxon>Kickxellomycotina</taxon>
        <taxon>Kickxellomycetes</taxon>
        <taxon>Kickxellales</taxon>
        <taxon>Kickxellaceae</taxon>
        <taxon>Coemansia</taxon>
    </lineage>
</organism>
<comment type="caution">
    <text evidence="2">The sequence shown here is derived from an EMBL/GenBank/DDBJ whole genome shotgun (WGS) entry which is preliminary data.</text>
</comment>
<feature type="compositionally biased region" description="Polar residues" evidence="1">
    <location>
        <begin position="126"/>
        <end position="151"/>
    </location>
</feature>
<feature type="compositionally biased region" description="Polar residues" evidence="1">
    <location>
        <begin position="392"/>
        <end position="402"/>
    </location>
</feature>
<feature type="region of interest" description="Disordered" evidence="1">
    <location>
        <begin position="356"/>
        <end position="434"/>
    </location>
</feature>
<evidence type="ECO:0000313" key="2">
    <source>
        <dbReference type="EMBL" id="KAJ1732277.1"/>
    </source>
</evidence>
<evidence type="ECO:0000256" key="1">
    <source>
        <dbReference type="SAM" id="MobiDB-lite"/>
    </source>
</evidence>